<accession>A0AA39U532</accession>
<comment type="caution">
    <text evidence="1">The sequence shown here is derived from an EMBL/GenBank/DDBJ whole genome shotgun (WGS) entry which is preliminary data.</text>
</comment>
<sequence length="321" mass="36226">MIFLPPRTHSGGVNTTKSCSLRRDSLVGRPPDECHSCLDTRKDHNIAPVSRRWISFEESGDLRLCAQKPRRRMRYLRQYPIVAVGSLPAQKILPPGFFERPRSHLALRKMFFLSMGHASWVNESFVRIEAYGRRPSTGLYQIHSILSPDGTEGPANRHSAKRTSYEKASRFERNGMSMMACTTHALDLVHGFESKDTVIHAIHACDINQRKGMDEGLLELEVRRFDRVRGWVFINILVLIIDNDRVNSGLPSQVCSFLPFSSVTDAFLSSNKPESLSEQRAVVGQKNCNPQRERENVAEDTGPFLQGTSVMEIGVSLTVRC</sequence>
<organism evidence="1 2">
    <name type="scientific">Armillaria novae-zelandiae</name>
    <dbReference type="NCBI Taxonomy" id="153914"/>
    <lineage>
        <taxon>Eukaryota</taxon>
        <taxon>Fungi</taxon>
        <taxon>Dikarya</taxon>
        <taxon>Basidiomycota</taxon>
        <taxon>Agaricomycotina</taxon>
        <taxon>Agaricomycetes</taxon>
        <taxon>Agaricomycetidae</taxon>
        <taxon>Agaricales</taxon>
        <taxon>Marasmiineae</taxon>
        <taxon>Physalacriaceae</taxon>
        <taxon>Armillaria</taxon>
    </lineage>
</organism>
<reference evidence="1" key="1">
    <citation type="submission" date="2023-06" db="EMBL/GenBank/DDBJ databases">
        <authorList>
            <consortium name="Lawrence Berkeley National Laboratory"/>
            <person name="Ahrendt S."/>
            <person name="Sahu N."/>
            <person name="Indic B."/>
            <person name="Wong-Bajracharya J."/>
            <person name="Merenyi Z."/>
            <person name="Ke H.-M."/>
            <person name="Monk M."/>
            <person name="Kocsube S."/>
            <person name="Drula E."/>
            <person name="Lipzen A."/>
            <person name="Balint B."/>
            <person name="Henrissat B."/>
            <person name="Andreopoulos B."/>
            <person name="Martin F.M."/>
            <person name="Harder C.B."/>
            <person name="Rigling D."/>
            <person name="Ford K.L."/>
            <person name="Foster G.D."/>
            <person name="Pangilinan J."/>
            <person name="Papanicolaou A."/>
            <person name="Barry K."/>
            <person name="LaButti K."/>
            <person name="Viragh M."/>
            <person name="Koriabine M."/>
            <person name="Yan M."/>
            <person name="Riley R."/>
            <person name="Champramary S."/>
            <person name="Plett K.L."/>
            <person name="Tsai I.J."/>
            <person name="Slot J."/>
            <person name="Sipos G."/>
            <person name="Plett J."/>
            <person name="Nagy L.G."/>
            <person name="Grigoriev I.V."/>
        </authorList>
    </citation>
    <scope>NUCLEOTIDE SEQUENCE</scope>
    <source>
        <strain evidence="1">ICMP 16352</strain>
    </source>
</reference>
<evidence type="ECO:0000313" key="2">
    <source>
        <dbReference type="Proteomes" id="UP001175227"/>
    </source>
</evidence>
<gene>
    <name evidence="1" type="ORF">IW261DRAFT_1597666</name>
</gene>
<protein>
    <submittedName>
        <fullName evidence="1">Uncharacterized protein</fullName>
    </submittedName>
</protein>
<keyword evidence="2" id="KW-1185">Reference proteome</keyword>
<proteinExistence type="predicted"/>
<dbReference type="EMBL" id="JAUEPR010000058">
    <property type="protein sequence ID" value="KAK0470849.1"/>
    <property type="molecule type" value="Genomic_DNA"/>
</dbReference>
<evidence type="ECO:0000313" key="1">
    <source>
        <dbReference type="EMBL" id="KAK0470849.1"/>
    </source>
</evidence>
<dbReference type="Proteomes" id="UP001175227">
    <property type="component" value="Unassembled WGS sequence"/>
</dbReference>
<name>A0AA39U532_9AGAR</name>
<dbReference type="AlphaFoldDB" id="A0AA39U532"/>